<dbReference type="RefSeq" id="WP_104433295.1">
    <property type="nucleotide sequence ID" value="NZ_PTJD01000009.1"/>
</dbReference>
<proteinExistence type="predicted"/>
<feature type="chain" id="PRO_5018132799" evidence="1">
    <location>
        <begin position="37"/>
        <end position="93"/>
    </location>
</feature>
<evidence type="ECO:0000313" key="3">
    <source>
        <dbReference type="Proteomes" id="UP000239485"/>
    </source>
</evidence>
<accession>A0A2S6IHV1</accession>
<sequence>MSHRGISWKGPRRLAALTLGAAVLAAPLATAGSAAADTKARWMGKGTTVEARWMGTEARWMGTEARWMGTETQARWMGVETQARWMAVDTQGD</sequence>
<dbReference type="EMBL" id="PTJD01000009">
    <property type="protein sequence ID" value="PPK93765.1"/>
    <property type="molecule type" value="Genomic_DNA"/>
</dbReference>
<gene>
    <name evidence="2" type="ORF">CLV92_10941</name>
</gene>
<organism evidence="2 3">
    <name type="scientific">Kineococcus xinjiangensis</name>
    <dbReference type="NCBI Taxonomy" id="512762"/>
    <lineage>
        <taxon>Bacteria</taxon>
        <taxon>Bacillati</taxon>
        <taxon>Actinomycetota</taxon>
        <taxon>Actinomycetes</taxon>
        <taxon>Kineosporiales</taxon>
        <taxon>Kineosporiaceae</taxon>
        <taxon>Kineococcus</taxon>
    </lineage>
</organism>
<evidence type="ECO:0000256" key="1">
    <source>
        <dbReference type="SAM" id="SignalP"/>
    </source>
</evidence>
<evidence type="ECO:0000313" key="2">
    <source>
        <dbReference type="EMBL" id="PPK93765.1"/>
    </source>
</evidence>
<dbReference type="Proteomes" id="UP000239485">
    <property type="component" value="Unassembled WGS sequence"/>
</dbReference>
<comment type="caution">
    <text evidence="2">The sequence shown here is derived from an EMBL/GenBank/DDBJ whole genome shotgun (WGS) entry which is preliminary data.</text>
</comment>
<keyword evidence="1" id="KW-0732">Signal</keyword>
<feature type="signal peptide" evidence="1">
    <location>
        <begin position="1"/>
        <end position="36"/>
    </location>
</feature>
<name>A0A2S6IHV1_9ACTN</name>
<reference evidence="2 3" key="1">
    <citation type="submission" date="2018-02" db="EMBL/GenBank/DDBJ databases">
        <title>Genomic Encyclopedia of Archaeal and Bacterial Type Strains, Phase II (KMG-II): from individual species to whole genera.</title>
        <authorList>
            <person name="Goeker M."/>
        </authorList>
    </citation>
    <scope>NUCLEOTIDE SEQUENCE [LARGE SCALE GENOMIC DNA]</scope>
    <source>
        <strain evidence="2 3">DSM 22857</strain>
    </source>
</reference>
<dbReference type="AlphaFoldDB" id="A0A2S6IHV1"/>
<keyword evidence="3" id="KW-1185">Reference proteome</keyword>
<protein>
    <submittedName>
        <fullName evidence="2">Uncharacterized protein</fullName>
    </submittedName>
</protein>